<keyword evidence="1" id="KW-0436">Ligase</keyword>
<feature type="domain" description="AMP-binding enzyme C-terminal" evidence="3">
    <location>
        <begin position="424"/>
        <end position="499"/>
    </location>
</feature>
<feature type="domain" description="AMP-dependent synthetase/ligase" evidence="2">
    <location>
        <begin position="23"/>
        <end position="374"/>
    </location>
</feature>
<keyword evidence="5" id="KW-1185">Reference proteome</keyword>
<sequence length="516" mass="55303">MPHHGLPLAPLIDLDRLLEAGLGRDPAAAALQDLVHSLSWAELERQAERLARAYQRLGLRRGDRIASLIPNRVELVVHYLAGLRSGLVLTPLNYRYVSPEIDHALTVSGAAALVFHGERLADVQASAVAGGLPLGCHRIDDPTGFEPLLAAAPAGAEAQPWPDLAAHEPCFLFFTSGSTGRPKGVTHTRASFAAVLTSLIQAVELRPGEEVLAGSSLAHLASCGLVLAALAAGASAAIASRIDAATVETLLRRHRPSVLLMLPAALFELLRNDQLQPTDLGSVRLCISGGDKVPHQLQEEFRRAAGFGIDECFGMSEIGYATLAPPSGPNRIGSVGRLCPGFSASLRDEDGNEMAPGEQGRLWIQAPSMMTGYWDNPQATADTIQQGWLDTGDEMRVDADGFFWFCGRRKQIIVHDSSNICPQEVEEALSEHPAVDLVGVIGIQDPVHGENVRAYLTLRHDQPAPSEAELIAFARARVGYKAPEEIRVLNQLPLTPVGKTDRLALRQLAAEGLHAG</sequence>
<name>A0ABU5RVJ5_9CYAN</name>
<dbReference type="PROSITE" id="PS00455">
    <property type="entry name" value="AMP_BINDING"/>
    <property type="match status" value="1"/>
</dbReference>
<comment type="caution">
    <text evidence="4">The sequence shown here is derived from an EMBL/GenBank/DDBJ whole genome shotgun (WGS) entry which is preliminary data.</text>
</comment>
<evidence type="ECO:0000256" key="1">
    <source>
        <dbReference type="ARBA" id="ARBA00022598"/>
    </source>
</evidence>
<proteinExistence type="predicted"/>
<reference evidence="4 5" key="1">
    <citation type="submission" date="2023-12" db="EMBL/GenBank/DDBJ databases">
        <title>Baltic Sea Cyanobacteria.</title>
        <authorList>
            <person name="Delbaje E."/>
            <person name="Fewer D.P."/>
            <person name="Shishido T.K."/>
        </authorList>
    </citation>
    <scope>NUCLEOTIDE SEQUENCE [LARGE SCALE GENOMIC DNA]</scope>
    <source>
        <strain evidence="4 5">UHCC 0139</strain>
    </source>
</reference>
<evidence type="ECO:0000313" key="4">
    <source>
        <dbReference type="EMBL" id="MEA5391816.1"/>
    </source>
</evidence>
<dbReference type="Pfam" id="PF13193">
    <property type="entry name" value="AMP-binding_C"/>
    <property type="match status" value="1"/>
</dbReference>
<dbReference type="Proteomes" id="UP001304461">
    <property type="component" value="Unassembled WGS sequence"/>
</dbReference>
<dbReference type="Pfam" id="PF00501">
    <property type="entry name" value="AMP-binding"/>
    <property type="match status" value="1"/>
</dbReference>
<evidence type="ECO:0000259" key="2">
    <source>
        <dbReference type="Pfam" id="PF00501"/>
    </source>
</evidence>
<organism evidence="4 5">
    <name type="scientific">Cyanobium gracile UHCC 0139</name>
    <dbReference type="NCBI Taxonomy" id="3110308"/>
    <lineage>
        <taxon>Bacteria</taxon>
        <taxon>Bacillati</taxon>
        <taxon>Cyanobacteriota</taxon>
        <taxon>Cyanophyceae</taxon>
        <taxon>Synechococcales</taxon>
        <taxon>Prochlorococcaceae</taxon>
        <taxon>Cyanobium</taxon>
    </lineage>
</organism>
<dbReference type="InterPro" id="IPR042099">
    <property type="entry name" value="ANL_N_sf"/>
</dbReference>
<dbReference type="Gene3D" id="3.30.300.30">
    <property type="match status" value="1"/>
</dbReference>
<dbReference type="PANTHER" id="PTHR43352:SF1">
    <property type="entry name" value="ANTHRANILATE--COA LIGASE"/>
    <property type="match status" value="1"/>
</dbReference>
<dbReference type="SUPFAM" id="SSF56801">
    <property type="entry name" value="Acetyl-CoA synthetase-like"/>
    <property type="match status" value="1"/>
</dbReference>
<dbReference type="InterPro" id="IPR000873">
    <property type="entry name" value="AMP-dep_synth/lig_dom"/>
</dbReference>
<accession>A0ABU5RVJ5</accession>
<evidence type="ECO:0000259" key="3">
    <source>
        <dbReference type="Pfam" id="PF13193"/>
    </source>
</evidence>
<dbReference type="Gene3D" id="3.40.50.12780">
    <property type="entry name" value="N-terminal domain of ligase-like"/>
    <property type="match status" value="1"/>
</dbReference>
<dbReference type="InterPro" id="IPR045851">
    <property type="entry name" value="AMP-bd_C_sf"/>
</dbReference>
<dbReference type="RefSeq" id="WP_323305801.1">
    <property type="nucleotide sequence ID" value="NZ_JAYGHX010000006.1"/>
</dbReference>
<evidence type="ECO:0000313" key="5">
    <source>
        <dbReference type="Proteomes" id="UP001304461"/>
    </source>
</evidence>
<gene>
    <name evidence="4" type="ORF">VB738_11170</name>
</gene>
<dbReference type="PANTHER" id="PTHR43352">
    <property type="entry name" value="ACETYL-COA SYNTHETASE"/>
    <property type="match status" value="1"/>
</dbReference>
<dbReference type="InterPro" id="IPR020845">
    <property type="entry name" value="AMP-binding_CS"/>
</dbReference>
<dbReference type="EMBL" id="JAYGHX010000006">
    <property type="protein sequence ID" value="MEA5391816.1"/>
    <property type="molecule type" value="Genomic_DNA"/>
</dbReference>
<protein>
    <submittedName>
        <fullName evidence="4">Class I adenylate-forming enzyme family protein</fullName>
    </submittedName>
</protein>
<dbReference type="InterPro" id="IPR025110">
    <property type="entry name" value="AMP-bd_C"/>
</dbReference>